<dbReference type="InterPro" id="IPR005467">
    <property type="entry name" value="His_kinase_dom"/>
</dbReference>
<keyword evidence="6 10" id="KW-0812">Transmembrane</keyword>
<dbReference type="PANTHER" id="PTHR43711">
    <property type="entry name" value="TWO-COMPONENT HISTIDINE KINASE"/>
    <property type="match status" value="1"/>
</dbReference>
<protein>
    <recommendedName>
        <fullName evidence="3">histidine kinase</fullName>
        <ecNumber evidence="3">2.7.13.3</ecNumber>
    </recommendedName>
</protein>
<dbReference type="PROSITE" id="PS50109">
    <property type="entry name" value="HIS_KIN"/>
    <property type="match status" value="1"/>
</dbReference>
<dbReference type="SUPFAM" id="SSF55874">
    <property type="entry name" value="ATPase domain of HSP90 chaperone/DNA topoisomerase II/histidine kinase"/>
    <property type="match status" value="1"/>
</dbReference>
<dbReference type="Gene3D" id="6.10.340.10">
    <property type="match status" value="1"/>
</dbReference>
<dbReference type="SUPFAM" id="SSF158472">
    <property type="entry name" value="HAMP domain-like"/>
    <property type="match status" value="1"/>
</dbReference>
<evidence type="ECO:0000256" key="6">
    <source>
        <dbReference type="ARBA" id="ARBA00022692"/>
    </source>
</evidence>
<evidence type="ECO:0000256" key="5">
    <source>
        <dbReference type="ARBA" id="ARBA00022679"/>
    </source>
</evidence>
<dbReference type="InterPro" id="IPR004358">
    <property type="entry name" value="Sig_transdc_His_kin-like_C"/>
</dbReference>
<gene>
    <name evidence="13" type="ORF">JOE42_000315</name>
</gene>
<keyword evidence="10" id="KW-0472">Membrane</keyword>
<keyword evidence="14" id="KW-1185">Reference proteome</keyword>
<dbReference type="SMART" id="SM00304">
    <property type="entry name" value="HAMP"/>
    <property type="match status" value="1"/>
</dbReference>
<keyword evidence="7 13" id="KW-0418">Kinase</keyword>
<dbReference type="EMBL" id="JAFBBK010000001">
    <property type="protein sequence ID" value="MBM7413582.1"/>
    <property type="molecule type" value="Genomic_DNA"/>
</dbReference>
<comment type="caution">
    <text evidence="13">The sequence shown here is derived from an EMBL/GenBank/DDBJ whole genome shotgun (WGS) entry which is preliminary data.</text>
</comment>
<accession>A0ABS2KNN4</accession>
<dbReference type="RefSeq" id="WP_204866263.1">
    <property type="nucleotide sequence ID" value="NZ_JAFBBK010000001.1"/>
</dbReference>
<dbReference type="PANTHER" id="PTHR43711:SF32">
    <property type="entry name" value="SENSOR-TYPE HISTIDINE KINASE PRRB"/>
    <property type="match status" value="1"/>
</dbReference>
<dbReference type="SMART" id="SM00388">
    <property type="entry name" value="HisKA"/>
    <property type="match status" value="1"/>
</dbReference>
<comment type="subcellular location">
    <subcellularLocation>
        <location evidence="2">Cell membrane</location>
    </subcellularLocation>
</comment>
<reference evidence="13 14" key="1">
    <citation type="submission" date="2021-01" db="EMBL/GenBank/DDBJ databases">
        <title>Genomics of switchgrass bacterial isolates.</title>
        <authorList>
            <person name="Shade A."/>
        </authorList>
    </citation>
    <scope>NUCLEOTIDE SEQUENCE [LARGE SCALE GENOMIC DNA]</scope>
    <source>
        <strain evidence="13 14">PvP111</strain>
    </source>
</reference>
<dbReference type="SUPFAM" id="SSF47384">
    <property type="entry name" value="Homodimeric domain of signal transducing histidine kinase"/>
    <property type="match status" value="1"/>
</dbReference>
<dbReference type="Pfam" id="PF00672">
    <property type="entry name" value="HAMP"/>
    <property type="match status" value="1"/>
</dbReference>
<dbReference type="Gene3D" id="1.10.287.130">
    <property type="match status" value="1"/>
</dbReference>
<dbReference type="InterPro" id="IPR003594">
    <property type="entry name" value="HATPase_dom"/>
</dbReference>
<dbReference type="Pfam" id="PF00512">
    <property type="entry name" value="HisKA"/>
    <property type="match status" value="1"/>
</dbReference>
<keyword evidence="4" id="KW-0597">Phosphoprotein</keyword>
<dbReference type="InterPro" id="IPR050736">
    <property type="entry name" value="Sensor_HK_Regulatory"/>
</dbReference>
<evidence type="ECO:0000313" key="14">
    <source>
        <dbReference type="Proteomes" id="UP000703038"/>
    </source>
</evidence>
<dbReference type="Pfam" id="PF02518">
    <property type="entry name" value="HATPase_c"/>
    <property type="match status" value="1"/>
</dbReference>
<dbReference type="InterPro" id="IPR003661">
    <property type="entry name" value="HisK_dim/P_dom"/>
</dbReference>
<dbReference type="Gene3D" id="3.30.565.10">
    <property type="entry name" value="Histidine kinase-like ATPase, C-terminal domain"/>
    <property type="match status" value="1"/>
</dbReference>
<dbReference type="SMART" id="SM00387">
    <property type="entry name" value="HATPase_c"/>
    <property type="match status" value="1"/>
</dbReference>
<evidence type="ECO:0000259" key="11">
    <source>
        <dbReference type="PROSITE" id="PS50109"/>
    </source>
</evidence>
<evidence type="ECO:0000259" key="12">
    <source>
        <dbReference type="PROSITE" id="PS50885"/>
    </source>
</evidence>
<feature type="domain" description="Histidine kinase" evidence="11">
    <location>
        <begin position="118"/>
        <end position="320"/>
    </location>
</feature>
<keyword evidence="8 10" id="KW-1133">Transmembrane helix</keyword>
<dbReference type="InterPro" id="IPR003660">
    <property type="entry name" value="HAMP_dom"/>
</dbReference>
<dbReference type="GO" id="GO:0016301">
    <property type="term" value="F:kinase activity"/>
    <property type="evidence" value="ECO:0007669"/>
    <property type="project" value="UniProtKB-KW"/>
</dbReference>
<organism evidence="13 14">
    <name type="scientific">Rhodococcoides corynebacterioides</name>
    <dbReference type="NCBI Taxonomy" id="53972"/>
    <lineage>
        <taxon>Bacteria</taxon>
        <taxon>Bacillati</taxon>
        <taxon>Actinomycetota</taxon>
        <taxon>Actinomycetes</taxon>
        <taxon>Mycobacteriales</taxon>
        <taxon>Nocardiaceae</taxon>
        <taxon>Rhodococcoides</taxon>
    </lineage>
</organism>
<evidence type="ECO:0000256" key="3">
    <source>
        <dbReference type="ARBA" id="ARBA00012438"/>
    </source>
</evidence>
<evidence type="ECO:0000313" key="13">
    <source>
        <dbReference type="EMBL" id="MBM7413582.1"/>
    </source>
</evidence>
<keyword evidence="9" id="KW-0902">Two-component regulatory system</keyword>
<feature type="domain" description="HAMP" evidence="12">
    <location>
        <begin position="58"/>
        <end position="110"/>
    </location>
</feature>
<evidence type="ECO:0000256" key="8">
    <source>
        <dbReference type="ARBA" id="ARBA00022989"/>
    </source>
</evidence>
<feature type="transmembrane region" description="Helical" evidence="10">
    <location>
        <begin position="12"/>
        <end position="34"/>
    </location>
</feature>
<dbReference type="Proteomes" id="UP000703038">
    <property type="component" value="Unassembled WGS sequence"/>
</dbReference>
<proteinExistence type="predicted"/>
<evidence type="ECO:0000256" key="9">
    <source>
        <dbReference type="ARBA" id="ARBA00023012"/>
    </source>
</evidence>
<dbReference type="CDD" id="cd00082">
    <property type="entry name" value="HisKA"/>
    <property type="match status" value="1"/>
</dbReference>
<dbReference type="InterPro" id="IPR036097">
    <property type="entry name" value="HisK_dim/P_sf"/>
</dbReference>
<keyword evidence="5" id="KW-0808">Transferase</keyword>
<dbReference type="EC" id="2.7.13.3" evidence="3"/>
<dbReference type="PROSITE" id="PS50885">
    <property type="entry name" value="HAMP"/>
    <property type="match status" value="1"/>
</dbReference>
<evidence type="ECO:0000256" key="2">
    <source>
        <dbReference type="ARBA" id="ARBA00004236"/>
    </source>
</evidence>
<comment type="catalytic activity">
    <reaction evidence="1">
        <text>ATP + protein L-histidine = ADP + protein N-phospho-L-histidine.</text>
        <dbReference type="EC" id="2.7.13.3"/>
    </reaction>
</comment>
<dbReference type="InterPro" id="IPR036890">
    <property type="entry name" value="HATPase_C_sf"/>
</dbReference>
<dbReference type="PRINTS" id="PR00344">
    <property type="entry name" value="BCTRLSENSOR"/>
</dbReference>
<evidence type="ECO:0000256" key="7">
    <source>
        <dbReference type="ARBA" id="ARBA00022777"/>
    </source>
</evidence>
<evidence type="ECO:0000256" key="10">
    <source>
        <dbReference type="SAM" id="Phobius"/>
    </source>
</evidence>
<feature type="transmembrane region" description="Helical" evidence="10">
    <location>
        <begin position="40"/>
        <end position="57"/>
    </location>
</feature>
<name>A0ABS2KNN4_9NOCA</name>
<evidence type="ECO:0000256" key="1">
    <source>
        <dbReference type="ARBA" id="ARBA00000085"/>
    </source>
</evidence>
<sequence length="320" mass="33971">MIRPLDSLRSFKVKTGLVVVIALFAASGTFWLAAQQPFRYALLLALVVALVVTQIVAHGMTSPLREMTAASRAMANGDYTHRVRATSRDEIGQLAVAFNTMSADLAEADRYRRELIGNVSHELRTPIASLQAVLENIADGVQEATPATVGVALEQTERLARLVDDLLDLSKLEGGALGLSRSTFDLRQFLTSVVGQSTVTRFSVSVEPPGATVTADEERVRQVMANLVENAVRHGPPDGAVAVSAVVGDDTVRIDVVDEGDGIAPPDRARVFDRFVRGGSTDGGTGIGLAIARWAAELHGGTLDVVDVGAGCCFRLTLPV</sequence>
<dbReference type="CDD" id="cd06225">
    <property type="entry name" value="HAMP"/>
    <property type="match status" value="1"/>
</dbReference>
<evidence type="ECO:0000256" key="4">
    <source>
        <dbReference type="ARBA" id="ARBA00022553"/>
    </source>
</evidence>